<dbReference type="Proteomes" id="UP000295727">
    <property type="component" value="Chromosome 3"/>
</dbReference>
<dbReference type="NCBIfam" id="TIGR02243">
    <property type="entry name" value="putative baseplate assembly protein"/>
    <property type="match status" value="1"/>
</dbReference>
<organism evidence="1 2">
    <name type="scientific">Paraburkholderia pallida</name>
    <dbReference type="NCBI Taxonomy" id="2547399"/>
    <lineage>
        <taxon>Bacteria</taxon>
        <taxon>Pseudomonadati</taxon>
        <taxon>Pseudomonadota</taxon>
        <taxon>Betaproteobacteria</taxon>
        <taxon>Burkholderiales</taxon>
        <taxon>Burkholderiaceae</taxon>
        <taxon>Paraburkholderia</taxon>
    </lineage>
</organism>
<protein>
    <submittedName>
        <fullName evidence="1">Putative baseplate assembly protein</fullName>
    </submittedName>
</protein>
<dbReference type="OrthoDB" id="266253at2"/>
<proteinExistence type="predicted"/>
<gene>
    <name evidence="1" type="ORF">E1956_30070</name>
</gene>
<evidence type="ECO:0000313" key="2">
    <source>
        <dbReference type="Proteomes" id="UP000295727"/>
    </source>
</evidence>
<dbReference type="KEGG" id="ppai:E1956_30070"/>
<keyword evidence="2" id="KW-1185">Reference proteome</keyword>
<dbReference type="InterPro" id="IPR011749">
    <property type="entry name" value="CHP02243"/>
</dbReference>
<reference evidence="1 2" key="1">
    <citation type="submission" date="2019-03" db="EMBL/GenBank/DDBJ databases">
        <title>Paraburkholderia sp. 7MH5, isolated from subtropical forest soil.</title>
        <authorList>
            <person name="Gao Z.-H."/>
            <person name="Qiu L.-H."/>
        </authorList>
    </citation>
    <scope>NUCLEOTIDE SEQUENCE [LARGE SCALE GENOMIC DNA]</scope>
    <source>
        <strain evidence="1 2">7MH5</strain>
    </source>
</reference>
<dbReference type="AlphaFoldDB" id="A0A4P7CYQ6"/>
<dbReference type="EMBL" id="CP038150">
    <property type="protein sequence ID" value="QBR01439.1"/>
    <property type="molecule type" value="Genomic_DNA"/>
</dbReference>
<dbReference type="RefSeq" id="WP_134756076.1">
    <property type="nucleotide sequence ID" value="NZ_CP038150.1"/>
</dbReference>
<accession>A0A4P7CYQ6</accession>
<evidence type="ECO:0000313" key="1">
    <source>
        <dbReference type="EMBL" id="QBR01439.1"/>
    </source>
</evidence>
<sequence>MNANCDCNCCTGVGDETPASVANRPGLPALTYRVGTWAQFRASMVDALSSTGRLVTLKTRSDDDFTIALVDAFAVVCDILTFYSERSANEHYLGTATDPVSVQELAKLVGYQLAPGVAASVPLALTLQTPPPAVPGAAPSGQQAVLTPPRVQVATGLQAQSVPVAGGQPVTYETIAPIEARASWNALKVRTRNALASTAANAGAGHLRLAGLVGAVQAGDWLLVVVTDSSGQQTGGVSRVSQVSLDTATQTTVVQFDNGGPAPALAPDPSAAAPALSGTLGDAALSTAVKGVVWSDQADLVAQARKLQWPVQQLEDNINALNAATDPAAGIQVFRLGVRAALFGNNAPAYASLPNFTPIGATSGGATSVLPNWDKPAATVQSDLGLWNGPSGWLSLDQVYPALVVGGWVVLQAPELSGPVAVPISATAQRSRTGYMLASKVTLIELGNAITTVGSNASIGSSAASTIGGVVSIFGSAVSAAAGFALRSKISQVLPSQISQVSPIQLGQSGQAASPYGNLALRTAIVLGSTDSYDIAAEVVTDNLSGSTITLACAQLGLQVGQQIALTGAASDQSGRIVSEVRTIASLALVDGYTQIGLNLQLTHSYAPATVAINANVASATEGATKSEILGSGSGAATWQRFTLKQPPLTYVSASTPSGTASTLTVRVNGAAWSEVPWLVEQGPSARVFTTFIDASGNTVVEFGDGVDGGARLPSGTNNVTATYRQGIGSEGNVAAGRISTLLTRPAGLQSVINPVAATGGGDPETLDSARLNAPIRVRALDRIVTLEDVGDFARASAAIAKAQAVWAWDGRRQVACVTVAGAQGAALDPASTPFANLLAAMLAASDGTIPIALCTYVPRVFTVGATLTVDPSLDADAVVDAAKCALRAAFGFDARSFMQPVYASEVIAVLQNVPGVIALTLDALDTPGSASVSATSPSAGDALIAKPPQLSGGALAGAELLTIDTGPLPAVVHT</sequence>
<name>A0A4P7CYQ6_9BURK</name>